<dbReference type="AlphaFoldDB" id="A0A151B0B8"/>
<sequence length="573" mass="66391">MDITPDKKRLLDLVERARSGEIALPEFQRNFVWTRDDVRDLLTSVLKGYFIGSFLLLKVDAESSPFAFRAVAGVEKPAEQLKPDWLILDGQQRLTSLHYAFAAPPLPLKWTKYPYRFFLDLGKITAGDMDAAIFSERADLSGRYLDKDYQFENLVVPFTELPRWESWLNYYERWLIERDQERYFNEYFKVHKPVWNRAVEVIRQFYVPTIEIPKVKPDDADGIAEVCAIFEKLNSTGVALSVYDLLTARLYRFGVDLHRLWQQAVEDNELLRQFSGGDPDIYGVLVLRTLALIREQEVKSKSLINLRPEGFEKDWHTAVLYMEKALKRTTSTSQDGFGAFAQKWLPYSTMMPVLAALLYRIDRDKLDNRAYRGVKKWYWGSVFLERYAGSVESITLADYRDLVQWFSDPGHKPAVFEQIDRNILRNSNFSLRDTARVNAVYRGVINLVAIQGAKDFQADDAIEFHALDDHHIFPRAFLASVKDAEGKSKYQNPDINTVLNRTLISQATNRRISRMKPSDYLAKLVPLERKQEIMATHLIDEAALMAMERDDYEGFLQAREKRIMAALAAYLIL</sequence>
<dbReference type="InterPro" id="IPR004919">
    <property type="entry name" value="GmrSD_N"/>
</dbReference>
<dbReference type="PATRIC" id="fig|1122241.3.peg.911"/>
<dbReference type="Pfam" id="PF03235">
    <property type="entry name" value="GmrSD_N"/>
    <property type="match status" value="1"/>
</dbReference>
<evidence type="ECO:0000259" key="1">
    <source>
        <dbReference type="Pfam" id="PF03235"/>
    </source>
</evidence>
<dbReference type="RefSeq" id="WP_062281956.1">
    <property type="nucleotide sequence ID" value="NZ_LTBC01000002.1"/>
</dbReference>
<comment type="caution">
    <text evidence="2">The sequence shown here is derived from an EMBL/GenBank/DDBJ whole genome shotgun (WGS) entry which is preliminary data.</text>
</comment>
<dbReference type="PANTHER" id="PTHR37292">
    <property type="entry name" value="VNG6097C"/>
    <property type="match status" value="1"/>
</dbReference>
<evidence type="ECO:0000313" key="2">
    <source>
        <dbReference type="EMBL" id="KYH33087.1"/>
    </source>
</evidence>
<gene>
    <name evidence="2" type="ORF">MOMUL_08650</name>
</gene>
<organism evidence="2 3">
    <name type="scientific">Moorella mulderi DSM 14980</name>
    <dbReference type="NCBI Taxonomy" id="1122241"/>
    <lineage>
        <taxon>Bacteria</taxon>
        <taxon>Bacillati</taxon>
        <taxon>Bacillota</taxon>
        <taxon>Clostridia</taxon>
        <taxon>Neomoorellales</taxon>
        <taxon>Neomoorellaceae</taxon>
        <taxon>Neomoorella</taxon>
    </lineage>
</organism>
<keyword evidence="3" id="KW-1185">Reference proteome</keyword>
<name>A0A151B0B8_9FIRM</name>
<dbReference type="EMBL" id="LTBC01000002">
    <property type="protein sequence ID" value="KYH33087.1"/>
    <property type="molecule type" value="Genomic_DNA"/>
</dbReference>
<dbReference type="OrthoDB" id="9798761at2"/>
<feature type="domain" description="GmrSD restriction endonucleases N-terminal" evidence="1">
    <location>
        <begin position="11"/>
        <end position="250"/>
    </location>
</feature>
<evidence type="ECO:0000313" key="3">
    <source>
        <dbReference type="Proteomes" id="UP000075670"/>
    </source>
</evidence>
<proteinExistence type="predicted"/>
<dbReference type="PANTHER" id="PTHR37292:SF2">
    <property type="entry name" value="DUF262 DOMAIN-CONTAINING PROTEIN"/>
    <property type="match status" value="1"/>
</dbReference>
<dbReference type="Proteomes" id="UP000075670">
    <property type="component" value="Unassembled WGS sequence"/>
</dbReference>
<protein>
    <recommendedName>
        <fullName evidence="1">GmrSD restriction endonucleases N-terminal domain-containing protein</fullName>
    </recommendedName>
</protein>
<reference evidence="2 3" key="1">
    <citation type="submission" date="2016-02" db="EMBL/GenBank/DDBJ databases">
        <title>Genome sequence of Moorella mulderi DSM 14980.</title>
        <authorList>
            <person name="Poehlein A."/>
            <person name="Daniel R."/>
        </authorList>
    </citation>
    <scope>NUCLEOTIDE SEQUENCE [LARGE SCALE GENOMIC DNA]</scope>
    <source>
        <strain evidence="2 3">DSM 14980</strain>
    </source>
</reference>
<accession>A0A151B0B8</accession>